<dbReference type="SUPFAM" id="SSF51735">
    <property type="entry name" value="NAD(P)-binding Rossmann-fold domains"/>
    <property type="match status" value="1"/>
</dbReference>
<gene>
    <name evidence="2" type="ORF">PF021_07425</name>
</gene>
<feature type="domain" description="RCK N-terminal" evidence="1">
    <location>
        <begin position="3"/>
        <end position="80"/>
    </location>
</feature>
<sequence length="93" mass="10105">MADKTDMVFILNSTDVNALKEAGFSNLDFVIVSIGENIESSILTLMTLKKIGVKNIIAKAITTVHGSILSKLGASKVIYPEREALLRTQNLNI</sequence>
<protein>
    <submittedName>
        <fullName evidence="2">NAD-binding protein</fullName>
    </submittedName>
</protein>
<evidence type="ECO:0000313" key="2">
    <source>
        <dbReference type="EMBL" id="MDA3969495.1"/>
    </source>
</evidence>
<dbReference type="Pfam" id="PF02254">
    <property type="entry name" value="TrkA_N"/>
    <property type="match status" value="1"/>
</dbReference>
<keyword evidence="3" id="KW-1185">Reference proteome</keyword>
<evidence type="ECO:0000313" key="3">
    <source>
        <dbReference type="Proteomes" id="UP001210261"/>
    </source>
</evidence>
<reference evidence="2 3" key="1">
    <citation type="submission" date="2023-01" db="EMBL/GenBank/DDBJ databases">
        <title>Description of Helicobacter ibis sp. nov. isolated from faecal droppings of black-faced ibis (Theristicus melanopis).</title>
        <authorList>
            <person name="Lopez-Cantillo M."/>
            <person name="Vidal-Veuthey B."/>
            <person name="Mella A."/>
            <person name="De La Haba R."/>
            <person name="Collado L."/>
        </authorList>
    </citation>
    <scope>NUCLEOTIDE SEQUENCE [LARGE SCALE GENOMIC DNA]</scope>
    <source>
        <strain evidence="2 3">A82</strain>
    </source>
</reference>
<comment type="caution">
    <text evidence="2">The sequence shown here is derived from an EMBL/GenBank/DDBJ whole genome shotgun (WGS) entry which is preliminary data.</text>
</comment>
<dbReference type="InterPro" id="IPR003148">
    <property type="entry name" value="RCK_N"/>
</dbReference>
<dbReference type="Proteomes" id="UP001210261">
    <property type="component" value="Unassembled WGS sequence"/>
</dbReference>
<name>A0ABT4VFL6_9HELI</name>
<evidence type="ECO:0000259" key="1">
    <source>
        <dbReference type="Pfam" id="PF02254"/>
    </source>
</evidence>
<proteinExistence type="predicted"/>
<dbReference type="Gene3D" id="3.40.50.720">
    <property type="entry name" value="NAD(P)-binding Rossmann-like Domain"/>
    <property type="match status" value="1"/>
</dbReference>
<dbReference type="InterPro" id="IPR036291">
    <property type="entry name" value="NAD(P)-bd_dom_sf"/>
</dbReference>
<accession>A0ABT4VFL6</accession>
<dbReference type="EMBL" id="JAQHXR010000004">
    <property type="protein sequence ID" value="MDA3969495.1"/>
    <property type="molecule type" value="Genomic_DNA"/>
</dbReference>
<organism evidence="2 3">
    <name type="scientific">Helicobacter ibis</name>
    <dbReference type="NCBI Taxonomy" id="2962633"/>
    <lineage>
        <taxon>Bacteria</taxon>
        <taxon>Pseudomonadati</taxon>
        <taxon>Campylobacterota</taxon>
        <taxon>Epsilonproteobacteria</taxon>
        <taxon>Campylobacterales</taxon>
        <taxon>Helicobacteraceae</taxon>
        <taxon>Helicobacter</taxon>
    </lineage>
</organism>